<protein>
    <submittedName>
        <fullName evidence="3">Uncharacterized protein</fullName>
    </submittedName>
</protein>
<reference evidence="3" key="1">
    <citation type="submission" date="2023-03" db="EMBL/GenBank/DDBJ databases">
        <title>Massive genome expansion in bonnet fungi (Mycena s.s.) driven by repeated elements and novel gene families across ecological guilds.</title>
        <authorList>
            <consortium name="Lawrence Berkeley National Laboratory"/>
            <person name="Harder C.B."/>
            <person name="Miyauchi S."/>
            <person name="Viragh M."/>
            <person name="Kuo A."/>
            <person name="Thoen E."/>
            <person name="Andreopoulos B."/>
            <person name="Lu D."/>
            <person name="Skrede I."/>
            <person name="Drula E."/>
            <person name="Henrissat B."/>
            <person name="Morin E."/>
            <person name="Kohler A."/>
            <person name="Barry K."/>
            <person name="LaButti K."/>
            <person name="Morin E."/>
            <person name="Salamov A."/>
            <person name="Lipzen A."/>
            <person name="Mereny Z."/>
            <person name="Hegedus B."/>
            <person name="Baldrian P."/>
            <person name="Stursova M."/>
            <person name="Weitz H."/>
            <person name="Taylor A."/>
            <person name="Grigoriev I.V."/>
            <person name="Nagy L.G."/>
            <person name="Martin F."/>
            <person name="Kauserud H."/>
        </authorList>
    </citation>
    <scope>NUCLEOTIDE SEQUENCE</scope>
    <source>
        <strain evidence="3">9284</strain>
    </source>
</reference>
<evidence type="ECO:0000313" key="3">
    <source>
        <dbReference type="EMBL" id="KAJ7644043.1"/>
    </source>
</evidence>
<keyword evidence="2" id="KW-1133">Transmembrane helix</keyword>
<keyword evidence="4" id="KW-1185">Reference proteome</keyword>
<gene>
    <name evidence="3" type="ORF">FB45DRAFT_896751</name>
</gene>
<keyword evidence="2" id="KW-0472">Membrane</keyword>
<evidence type="ECO:0000313" key="4">
    <source>
        <dbReference type="Proteomes" id="UP001221142"/>
    </source>
</evidence>
<evidence type="ECO:0000256" key="2">
    <source>
        <dbReference type="SAM" id="Phobius"/>
    </source>
</evidence>
<evidence type="ECO:0000256" key="1">
    <source>
        <dbReference type="SAM" id="MobiDB-lite"/>
    </source>
</evidence>
<feature type="transmembrane region" description="Helical" evidence="2">
    <location>
        <begin position="51"/>
        <end position="69"/>
    </location>
</feature>
<dbReference type="Proteomes" id="UP001221142">
    <property type="component" value="Unassembled WGS sequence"/>
</dbReference>
<accession>A0AAD7FYA7</accession>
<feature type="transmembrane region" description="Helical" evidence="2">
    <location>
        <begin position="133"/>
        <end position="157"/>
    </location>
</feature>
<dbReference type="EMBL" id="JARKIF010000003">
    <property type="protein sequence ID" value="KAJ7644043.1"/>
    <property type="molecule type" value="Genomic_DNA"/>
</dbReference>
<comment type="caution">
    <text evidence="3">The sequence shown here is derived from an EMBL/GenBank/DDBJ whole genome shotgun (WGS) entry which is preliminary data.</text>
</comment>
<feature type="transmembrane region" description="Helical" evidence="2">
    <location>
        <begin position="89"/>
        <end position="113"/>
    </location>
</feature>
<keyword evidence="2" id="KW-0812">Transmembrane</keyword>
<sequence length="159" mass="17473">MSLANMEVSALSHPSPPAYSPYEQPPPYSVLDRHISVTPDARIEEAQVQQLFQVALGIALFLLVAILHAETATAMLKHPQPAAQCSIAINWFTVCDLLTILMLALSVLCASLLASKQERGYKPRPLTEHGINWLLAFGPVLKFACVGSFATGLWHFWMC</sequence>
<dbReference type="AlphaFoldDB" id="A0AAD7FYA7"/>
<feature type="region of interest" description="Disordered" evidence="1">
    <location>
        <begin position="1"/>
        <end position="20"/>
    </location>
</feature>
<organism evidence="3 4">
    <name type="scientific">Roridomyces roridus</name>
    <dbReference type="NCBI Taxonomy" id="1738132"/>
    <lineage>
        <taxon>Eukaryota</taxon>
        <taxon>Fungi</taxon>
        <taxon>Dikarya</taxon>
        <taxon>Basidiomycota</taxon>
        <taxon>Agaricomycotina</taxon>
        <taxon>Agaricomycetes</taxon>
        <taxon>Agaricomycetidae</taxon>
        <taxon>Agaricales</taxon>
        <taxon>Marasmiineae</taxon>
        <taxon>Mycenaceae</taxon>
        <taxon>Roridomyces</taxon>
    </lineage>
</organism>
<proteinExistence type="predicted"/>
<name>A0AAD7FYA7_9AGAR</name>